<dbReference type="InterPro" id="IPR051175">
    <property type="entry name" value="CLK_kinases"/>
</dbReference>
<feature type="domain" description="Protein kinase" evidence="8">
    <location>
        <begin position="105"/>
        <end position="432"/>
    </location>
</feature>
<feature type="compositionally biased region" description="Basic and acidic residues" evidence="7">
    <location>
        <begin position="15"/>
        <end position="28"/>
    </location>
</feature>
<keyword evidence="3" id="KW-0547">Nucleotide-binding</keyword>
<dbReference type="PROSITE" id="PS00108">
    <property type="entry name" value="PROTEIN_KINASE_ST"/>
    <property type="match status" value="1"/>
</dbReference>
<evidence type="ECO:0000256" key="3">
    <source>
        <dbReference type="ARBA" id="ARBA00022741"/>
    </source>
</evidence>
<evidence type="ECO:0000256" key="5">
    <source>
        <dbReference type="ARBA" id="ARBA00022840"/>
    </source>
</evidence>
<evidence type="ECO:0000256" key="1">
    <source>
        <dbReference type="ARBA" id="ARBA00022527"/>
    </source>
</evidence>
<sequence length="480" mass="53609">MCKRTCPNADTNSSEAREPSPKRSRPDPSGESGSNPAAPSTSTDIAEPLSTDSPQLTSDQGSTQSGLSMKSYKLEATPMDSISENSYDKGGLPRIEPGKVLNDEYTVLRFLGRGTYSSIWLSKKNDSGEYNAIKVTKSAYKYRKAAKREIEVMIFVQKEVQHKNIVKYLGNFEILDNEMKHHALRLEVLGPSMEDVFDRSQPKFHPNVLKSMIRQVLEAVKYIHGINIVHMDIKPNNIMIVISEENIQEIANSENIIINNYRMDLTSANSKITVKLADFGIAFDKGLSVHHPRPTCTYRAPESFLTRTIDFPIDMWSMGCTIHKIVTRRSVLNCDQKEGHEQTHLPNMAETLGPILGALFPNSQRPEYNDYFGVKDCIDCGTPDVHENFVRAASKYLNQEDAQSFSEFMQLCLKYNPNERLTAAEALDHKFLSLNETDSVHENEIPPHPTEPSDGQPAASQTSSADGDTSIGKEPSTSCK</sequence>
<evidence type="ECO:0000256" key="4">
    <source>
        <dbReference type="ARBA" id="ARBA00022777"/>
    </source>
</evidence>
<protein>
    <submittedName>
        <fullName evidence="10">Protein kinase domain-containing protein</fullName>
    </submittedName>
</protein>
<dbReference type="InterPro" id="IPR008271">
    <property type="entry name" value="Ser/Thr_kinase_AS"/>
</dbReference>
<name>A0A1I7TL41_9PELO</name>
<organism evidence="9 10">
    <name type="scientific">Caenorhabditis tropicalis</name>
    <dbReference type="NCBI Taxonomy" id="1561998"/>
    <lineage>
        <taxon>Eukaryota</taxon>
        <taxon>Metazoa</taxon>
        <taxon>Ecdysozoa</taxon>
        <taxon>Nematoda</taxon>
        <taxon>Chromadorea</taxon>
        <taxon>Rhabditida</taxon>
        <taxon>Rhabditina</taxon>
        <taxon>Rhabditomorpha</taxon>
        <taxon>Rhabditoidea</taxon>
        <taxon>Rhabditidae</taxon>
        <taxon>Peloderinae</taxon>
        <taxon>Caenorhabditis</taxon>
    </lineage>
</organism>
<dbReference type="SUPFAM" id="SSF56112">
    <property type="entry name" value="Protein kinase-like (PK-like)"/>
    <property type="match status" value="1"/>
</dbReference>
<dbReference type="GO" id="GO:0004674">
    <property type="term" value="F:protein serine/threonine kinase activity"/>
    <property type="evidence" value="ECO:0007669"/>
    <property type="project" value="UniProtKB-KW"/>
</dbReference>
<evidence type="ECO:0000256" key="7">
    <source>
        <dbReference type="SAM" id="MobiDB-lite"/>
    </source>
</evidence>
<evidence type="ECO:0000313" key="10">
    <source>
        <dbReference type="WBParaSite" id="Csp11.Scaffold628.g6985.t1"/>
    </source>
</evidence>
<dbReference type="AlphaFoldDB" id="A0A1I7TL41"/>
<feature type="compositionally biased region" description="Polar residues" evidence="7">
    <location>
        <begin position="31"/>
        <end position="68"/>
    </location>
</feature>
<dbReference type="GO" id="GO:0005634">
    <property type="term" value="C:nucleus"/>
    <property type="evidence" value="ECO:0007669"/>
    <property type="project" value="TreeGrafter"/>
</dbReference>
<evidence type="ECO:0000256" key="2">
    <source>
        <dbReference type="ARBA" id="ARBA00022679"/>
    </source>
</evidence>
<feature type="region of interest" description="Disordered" evidence="7">
    <location>
        <begin position="439"/>
        <end position="480"/>
    </location>
</feature>
<dbReference type="PANTHER" id="PTHR45646:SF11">
    <property type="entry name" value="SERINE_THREONINE-PROTEIN KINASE DOA"/>
    <property type="match status" value="1"/>
</dbReference>
<accession>A0A1I7TL41</accession>
<dbReference type="eggNOG" id="KOG0671">
    <property type="taxonomic scope" value="Eukaryota"/>
</dbReference>
<comment type="similarity">
    <text evidence="6">Belongs to the protein kinase superfamily. CMGC Ser/Thr protein kinase family. Lammer subfamily.</text>
</comment>
<evidence type="ECO:0000256" key="6">
    <source>
        <dbReference type="ARBA" id="ARBA00037966"/>
    </source>
</evidence>
<dbReference type="Gene3D" id="1.10.510.10">
    <property type="entry name" value="Transferase(Phosphotransferase) domain 1"/>
    <property type="match status" value="1"/>
</dbReference>
<dbReference type="Proteomes" id="UP000095282">
    <property type="component" value="Unplaced"/>
</dbReference>
<keyword evidence="9" id="KW-1185">Reference proteome</keyword>
<evidence type="ECO:0000313" key="9">
    <source>
        <dbReference type="Proteomes" id="UP000095282"/>
    </source>
</evidence>
<feature type="region of interest" description="Disordered" evidence="7">
    <location>
        <begin position="1"/>
        <end position="71"/>
    </location>
</feature>
<dbReference type="InterPro" id="IPR000719">
    <property type="entry name" value="Prot_kinase_dom"/>
</dbReference>
<feature type="compositionally biased region" description="Polar residues" evidence="7">
    <location>
        <begin position="458"/>
        <end position="467"/>
    </location>
</feature>
<dbReference type="PROSITE" id="PS50011">
    <property type="entry name" value="PROTEIN_KINASE_DOM"/>
    <property type="match status" value="1"/>
</dbReference>
<proteinExistence type="inferred from homology"/>
<dbReference type="SMART" id="SM00220">
    <property type="entry name" value="S_TKc"/>
    <property type="match status" value="1"/>
</dbReference>
<keyword evidence="1" id="KW-0723">Serine/threonine-protein kinase</keyword>
<evidence type="ECO:0000259" key="8">
    <source>
        <dbReference type="PROSITE" id="PS50011"/>
    </source>
</evidence>
<dbReference type="Gene3D" id="3.30.200.20">
    <property type="entry name" value="Phosphorylase Kinase, domain 1"/>
    <property type="match status" value="1"/>
</dbReference>
<reference evidence="10" key="1">
    <citation type="submission" date="2016-11" db="UniProtKB">
        <authorList>
            <consortium name="WormBaseParasite"/>
        </authorList>
    </citation>
    <scope>IDENTIFICATION</scope>
</reference>
<dbReference type="PANTHER" id="PTHR45646">
    <property type="entry name" value="SERINE/THREONINE-PROTEIN KINASE DOA-RELATED"/>
    <property type="match status" value="1"/>
</dbReference>
<keyword evidence="5" id="KW-0067">ATP-binding</keyword>
<dbReference type="Pfam" id="PF00069">
    <property type="entry name" value="Pkinase"/>
    <property type="match status" value="1"/>
</dbReference>
<keyword evidence="2" id="KW-0808">Transferase</keyword>
<dbReference type="WBParaSite" id="Csp11.Scaffold628.g6985.t1">
    <property type="protein sequence ID" value="Csp11.Scaffold628.g6985.t1"/>
    <property type="gene ID" value="Csp11.Scaffold628.g6985"/>
</dbReference>
<dbReference type="InterPro" id="IPR011009">
    <property type="entry name" value="Kinase-like_dom_sf"/>
</dbReference>
<keyword evidence="4" id="KW-0418">Kinase</keyword>
<dbReference type="GO" id="GO:0005524">
    <property type="term" value="F:ATP binding"/>
    <property type="evidence" value="ECO:0007669"/>
    <property type="project" value="UniProtKB-KW"/>
</dbReference>
<dbReference type="STRING" id="1561998.A0A1I7TL41"/>